<evidence type="ECO:0000313" key="8">
    <source>
        <dbReference type="EMBL" id="QKD00130.1"/>
    </source>
</evidence>
<dbReference type="Pfam" id="PF00884">
    <property type="entry name" value="Sulfatase"/>
    <property type="match status" value="1"/>
</dbReference>
<feature type="transmembrane region" description="Helical" evidence="6">
    <location>
        <begin position="142"/>
        <end position="164"/>
    </location>
</feature>
<dbReference type="InterPro" id="IPR017850">
    <property type="entry name" value="Alkaline_phosphatase_core_sf"/>
</dbReference>
<dbReference type="InterPro" id="IPR000917">
    <property type="entry name" value="Sulfatase_N"/>
</dbReference>
<dbReference type="Proteomes" id="UP000503017">
    <property type="component" value="Chromosome"/>
</dbReference>
<gene>
    <name evidence="8" type="ORF">EB235_00470</name>
</gene>
<keyword evidence="3 6" id="KW-0812">Transmembrane</keyword>
<organism evidence="8 9">
    <name type="scientific">Mesorhizobium loti R88b</name>
    <dbReference type="NCBI Taxonomy" id="935548"/>
    <lineage>
        <taxon>Bacteria</taxon>
        <taxon>Pseudomonadati</taxon>
        <taxon>Pseudomonadota</taxon>
        <taxon>Alphaproteobacteria</taxon>
        <taxon>Hyphomicrobiales</taxon>
        <taxon>Phyllobacteriaceae</taxon>
        <taxon>Mesorhizobium</taxon>
    </lineage>
</organism>
<keyword evidence="5 6" id="KW-0472">Membrane</keyword>
<sequence>MGKFAAQLQHLFWLVCHPLTLAVISLAGVFAANRAEHEWLSVPFSLALVAALAGLLFLASGRLAFSVYLAWMGIAFVTVVSAIKFRMKGFSLHFYDAVFLSRDPEVYRFLLGSYLHLILPVVIALVLGIAAAILLFRIDRKIGWPVSARVLVMTALAILVPLTFPAEASKDRYFYYMQGRHMSAFFVSLLDLRNLVVEQAFEKRLQAVTPQAPFADTVDCGDRAKLPDIFFVLSESQSDPGNFPQVSGGAGFLQRFAPRAGTPHPMQVETFGGGTWITNLSLMTGLSATDFGWRSPYLTITLQDKVAGALPEVLARCGYRTAVMTPMDFTFVNEGPFLKSIGFETVLDIKDIAAPFYHLRDVFYYHAAEAFIARHRKEDGRPLFLEIQTMFPHSPYEGRMDPDLKAAGEPFSDDFQVNEYLRRMAVARSDFQDFLDDRKADAGQRGAVVLEFGDHQSSATKPFVDVIGGEDTLARPNSIAYRTFYTLTTFNHPLSHPMPDMAPLDVGFLSASLLDAAGLPMSPVMADLVRLRDHCGGSFHGCADRAAVDAHLRRRVDSGLLHLFPQAAPLRVPAQQLQSVAAAR</sequence>
<comment type="subcellular location">
    <subcellularLocation>
        <location evidence="1">Cell membrane</location>
        <topology evidence="1">Multi-pass membrane protein</topology>
    </subcellularLocation>
</comment>
<evidence type="ECO:0000256" key="5">
    <source>
        <dbReference type="ARBA" id="ARBA00023136"/>
    </source>
</evidence>
<dbReference type="AlphaFoldDB" id="A0A6M7W8Z8"/>
<evidence type="ECO:0000256" key="1">
    <source>
        <dbReference type="ARBA" id="ARBA00004651"/>
    </source>
</evidence>
<evidence type="ECO:0000256" key="4">
    <source>
        <dbReference type="ARBA" id="ARBA00022989"/>
    </source>
</evidence>
<reference evidence="8 9" key="1">
    <citation type="submission" date="2018-10" db="EMBL/GenBank/DDBJ databases">
        <authorList>
            <person name="Perry B.J."/>
            <person name="Sullivan J.T."/>
            <person name="Murphy R.J.T."/>
            <person name="Ramsay J.P."/>
            <person name="Ronson C.W."/>
        </authorList>
    </citation>
    <scope>NUCLEOTIDE SEQUENCE [LARGE SCALE GENOMIC DNA]</scope>
    <source>
        <strain evidence="8 9">R88b</strain>
    </source>
</reference>
<feature type="transmembrane region" description="Helical" evidence="6">
    <location>
        <begin position="106"/>
        <end position="136"/>
    </location>
</feature>
<dbReference type="EMBL" id="CP033367">
    <property type="protein sequence ID" value="QKD00130.1"/>
    <property type="molecule type" value="Genomic_DNA"/>
</dbReference>
<keyword evidence="4 6" id="KW-1133">Transmembrane helix</keyword>
<feature type="domain" description="Sulfatase N-terminal" evidence="7">
    <location>
        <begin position="227"/>
        <end position="459"/>
    </location>
</feature>
<dbReference type="PANTHER" id="PTHR47371:SF3">
    <property type="entry name" value="PHOSPHOGLYCEROL TRANSFERASE I"/>
    <property type="match status" value="1"/>
</dbReference>
<dbReference type="InterPro" id="IPR050448">
    <property type="entry name" value="OpgB/LTA_synthase_biosynth"/>
</dbReference>
<dbReference type="Gene3D" id="3.40.720.10">
    <property type="entry name" value="Alkaline Phosphatase, subunit A"/>
    <property type="match status" value="1"/>
</dbReference>
<evidence type="ECO:0000256" key="2">
    <source>
        <dbReference type="ARBA" id="ARBA00022475"/>
    </source>
</evidence>
<accession>A0A6M7W8Z8</accession>
<feature type="transmembrane region" description="Helical" evidence="6">
    <location>
        <begin position="65"/>
        <end position="85"/>
    </location>
</feature>
<proteinExistence type="predicted"/>
<evidence type="ECO:0000313" key="9">
    <source>
        <dbReference type="Proteomes" id="UP000503017"/>
    </source>
</evidence>
<feature type="transmembrane region" description="Helical" evidence="6">
    <location>
        <begin position="12"/>
        <end position="32"/>
    </location>
</feature>
<name>A0A6M7W8Z8_RHILI</name>
<dbReference type="PANTHER" id="PTHR47371">
    <property type="entry name" value="LIPOTEICHOIC ACID SYNTHASE"/>
    <property type="match status" value="1"/>
</dbReference>
<dbReference type="GO" id="GO:0005886">
    <property type="term" value="C:plasma membrane"/>
    <property type="evidence" value="ECO:0007669"/>
    <property type="project" value="UniProtKB-SubCell"/>
</dbReference>
<evidence type="ECO:0000259" key="7">
    <source>
        <dbReference type="Pfam" id="PF00884"/>
    </source>
</evidence>
<feature type="transmembrane region" description="Helical" evidence="6">
    <location>
        <begin position="39"/>
        <end position="59"/>
    </location>
</feature>
<dbReference type="SUPFAM" id="SSF53649">
    <property type="entry name" value="Alkaline phosphatase-like"/>
    <property type="match status" value="1"/>
</dbReference>
<evidence type="ECO:0000256" key="3">
    <source>
        <dbReference type="ARBA" id="ARBA00022692"/>
    </source>
</evidence>
<keyword evidence="2" id="KW-1003">Cell membrane</keyword>
<protein>
    <submittedName>
        <fullName evidence="8">Sulfatase</fullName>
    </submittedName>
</protein>
<evidence type="ECO:0000256" key="6">
    <source>
        <dbReference type="SAM" id="Phobius"/>
    </source>
</evidence>